<evidence type="ECO:0000313" key="2">
    <source>
        <dbReference type="EMBL" id="MFH6772310.1"/>
    </source>
</evidence>
<name>A0ABW7N037_9FLAO</name>
<dbReference type="PANTHER" id="PTHR42964">
    <property type="entry name" value="ENOYL-COA HYDRATASE"/>
    <property type="match status" value="1"/>
</dbReference>
<dbReference type="Gene3D" id="3.90.226.10">
    <property type="entry name" value="2-enoyl-CoA Hydratase, Chain A, domain 1"/>
    <property type="match status" value="1"/>
</dbReference>
<dbReference type="RefSeq" id="WP_344737700.1">
    <property type="nucleotide sequence ID" value="NZ_BAABAY010000001.1"/>
</dbReference>
<comment type="similarity">
    <text evidence="1">Belongs to the enoyl-CoA hydratase/isomerase family.</text>
</comment>
<organism evidence="2 3">
    <name type="scientific">Gaetbulibacter aestuarii</name>
    <dbReference type="NCBI Taxonomy" id="1502358"/>
    <lineage>
        <taxon>Bacteria</taxon>
        <taxon>Pseudomonadati</taxon>
        <taxon>Bacteroidota</taxon>
        <taxon>Flavobacteriia</taxon>
        <taxon>Flavobacteriales</taxon>
        <taxon>Flavobacteriaceae</taxon>
        <taxon>Gaetbulibacter</taxon>
    </lineage>
</organism>
<dbReference type="InterPro" id="IPR029045">
    <property type="entry name" value="ClpP/crotonase-like_dom_sf"/>
</dbReference>
<dbReference type="CDD" id="cd06558">
    <property type="entry name" value="crotonase-like"/>
    <property type="match status" value="1"/>
</dbReference>
<sequence>MDQPYVTLENKNGIGFVEFFHPNKNAMPTSILSDLASTIKKADADETIKVLVLQSGGDRTFCAGASFNELVAIEDSETGERFFSGFANVINTMRRCSKLIIGRVQGKAVGGGVGLAAATDYCLASKYASIKLSELSIGIGPFVIEPAVSRKMGKTIMAQMTLNAEAFYSADFAEKNGLYAEVFETKKELDDAVFTLAENLSKYNPEALSEMKRVIWEGTDNWDSLLSERAKISGRLVLSGFTKNTLKRFKK</sequence>
<dbReference type="PANTHER" id="PTHR42964:SF1">
    <property type="entry name" value="POLYKETIDE BIOSYNTHESIS ENOYL-COA HYDRATASE PKSH-RELATED"/>
    <property type="match status" value="1"/>
</dbReference>
<dbReference type="Proteomes" id="UP001610100">
    <property type="component" value="Unassembled WGS sequence"/>
</dbReference>
<dbReference type="InterPro" id="IPR001753">
    <property type="entry name" value="Enoyl-CoA_hydra/iso"/>
</dbReference>
<dbReference type="Pfam" id="PF00378">
    <property type="entry name" value="ECH_1"/>
    <property type="match status" value="1"/>
</dbReference>
<evidence type="ECO:0000313" key="3">
    <source>
        <dbReference type="Proteomes" id="UP001610100"/>
    </source>
</evidence>
<evidence type="ECO:0000256" key="1">
    <source>
        <dbReference type="ARBA" id="ARBA00005254"/>
    </source>
</evidence>
<keyword evidence="3" id="KW-1185">Reference proteome</keyword>
<protein>
    <submittedName>
        <fullName evidence="2">Enoyl-CoA hydratase/isomerase family protein</fullName>
    </submittedName>
</protein>
<proteinExistence type="inferred from homology"/>
<reference evidence="2 3" key="1">
    <citation type="submission" date="2024-02" db="EMBL/GenBank/DDBJ databases">
        <title>A Gaetbulibacter species isolated from tidal flats and genomic insights of their niches.</title>
        <authorList>
            <person name="Ye Y."/>
        </authorList>
    </citation>
    <scope>NUCLEOTIDE SEQUENCE [LARGE SCALE GENOMIC DNA]</scope>
    <source>
        <strain evidence="2 3">KYW382</strain>
    </source>
</reference>
<dbReference type="InterPro" id="IPR051683">
    <property type="entry name" value="Enoyl-CoA_Hydratase/Isomerase"/>
</dbReference>
<dbReference type="SUPFAM" id="SSF52096">
    <property type="entry name" value="ClpP/crotonase"/>
    <property type="match status" value="1"/>
</dbReference>
<gene>
    <name evidence="2" type="ORF">V8G58_10235</name>
</gene>
<comment type="caution">
    <text evidence="2">The sequence shown here is derived from an EMBL/GenBank/DDBJ whole genome shotgun (WGS) entry which is preliminary data.</text>
</comment>
<dbReference type="EMBL" id="JBAWKB010000003">
    <property type="protein sequence ID" value="MFH6772310.1"/>
    <property type="molecule type" value="Genomic_DNA"/>
</dbReference>
<accession>A0ABW7N037</accession>